<dbReference type="InterPro" id="IPR012341">
    <property type="entry name" value="6hp_glycosidase-like_sf"/>
</dbReference>
<dbReference type="PANTHER" id="PTHR31616:SF0">
    <property type="entry name" value="GLUCAN 1,4-ALPHA-GLUCOSIDASE"/>
    <property type="match status" value="1"/>
</dbReference>
<feature type="domain" description="GH15-like" evidence="1">
    <location>
        <begin position="27"/>
        <end position="312"/>
    </location>
</feature>
<reference evidence="2 3" key="1">
    <citation type="submission" date="2019-10" db="EMBL/GenBank/DDBJ databases">
        <title>Description of Paenibacillus pedi sp. nov.</title>
        <authorList>
            <person name="Carlier A."/>
            <person name="Qi S."/>
        </authorList>
    </citation>
    <scope>NUCLEOTIDE SEQUENCE [LARGE SCALE GENOMIC DNA]</scope>
    <source>
        <strain evidence="2 3">LMG 31457</strain>
    </source>
</reference>
<dbReference type="Gene3D" id="1.50.10.10">
    <property type="match status" value="1"/>
</dbReference>
<dbReference type="GO" id="GO:0016787">
    <property type="term" value="F:hydrolase activity"/>
    <property type="evidence" value="ECO:0007669"/>
    <property type="project" value="UniProtKB-KW"/>
</dbReference>
<dbReference type="PANTHER" id="PTHR31616">
    <property type="entry name" value="TREHALASE"/>
    <property type="match status" value="1"/>
</dbReference>
<name>A0ABX1ZTW4_9BACL</name>
<dbReference type="SUPFAM" id="SSF48208">
    <property type="entry name" value="Six-hairpin glycosidases"/>
    <property type="match status" value="1"/>
</dbReference>
<dbReference type="InterPro" id="IPR008928">
    <property type="entry name" value="6-hairpin_glycosidase_sf"/>
</dbReference>
<evidence type="ECO:0000313" key="3">
    <source>
        <dbReference type="Proteomes" id="UP000618579"/>
    </source>
</evidence>
<proteinExistence type="predicted"/>
<gene>
    <name evidence="2" type="ORF">GC097_26015</name>
</gene>
<dbReference type="EMBL" id="WHNZ01000061">
    <property type="protein sequence ID" value="NOV03464.1"/>
    <property type="molecule type" value="Genomic_DNA"/>
</dbReference>
<dbReference type="Pfam" id="PF00723">
    <property type="entry name" value="Glyco_hydro_15"/>
    <property type="match status" value="1"/>
</dbReference>
<evidence type="ECO:0000313" key="2">
    <source>
        <dbReference type="EMBL" id="NOV03464.1"/>
    </source>
</evidence>
<dbReference type="Proteomes" id="UP000618579">
    <property type="component" value="Unassembled WGS sequence"/>
</dbReference>
<organism evidence="2 3">
    <name type="scientific">Paenibacillus planticolens</name>
    <dbReference type="NCBI Taxonomy" id="2654976"/>
    <lineage>
        <taxon>Bacteria</taxon>
        <taxon>Bacillati</taxon>
        <taxon>Bacillota</taxon>
        <taxon>Bacilli</taxon>
        <taxon>Bacillales</taxon>
        <taxon>Paenibacillaceae</taxon>
        <taxon>Paenibacillus</taxon>
    </lineage>
</organism>
<dbReference type="InterPro" id="IPR011613">
    <property type="entry name" value="GH15-like"/>
</dbReference>
<accession>A0ABX1ZTW4</accession>
<protein>
    <submittedName>
        <fullName evidence="2">Glycoside hydrolase</fullName>
    </submittedName>
</protein>
<evidence type="ECO:0000259" key="1">
    <source>
        <dbReference type="Pfam" id="PF00723"/>
    </source>
</evidence>
<sequence length="386" mass="44691">MTKDRRDASFSASLFFSKGTWCMQREQLINHSISIIRSNQHPRGGYIASPLFPPYAYSWLRDGTFIANAMDRVGQTESAALFYKWVAGVLANKRSRVDILLQKHANKEWIDRSEFLGTRYHLDGRDDVSEWGHFQLDGYGAWLWGLTEHIKITGNRALLKELRESIEITVDYLMTFWHYPNFDCWEEFPDYVHPATLACVYGGLKALGELEQRSELLEKASMVKDFILRHCVYEGRFVKSVHCINEIWKPALTGVDASLLWLALPFGVCEVNDPVMLKTVEHIESELKHEGIQRYVDDRYYGGGEWLLLTAWYGWYQKELGNHQEAQRCLEWIMSKADELGRLPEQVPDQLREPSAYTEWLAKCGEPALPLLWSHAMFLVLSDSLD</sequence>
<comment type="caution">
    <text evidence="2">The sequence shown here is derived from an EMBL/GenBank/DDBJ whole genome shotgun (WGS) entry which is preliminary data.</text>
</comment>
<keyword evidence="2" id="KW-0378">Hydrolase</keyword>
<keyword evidence="3" id="KW-1185">Reference proteome</keyword>